<evidence type="ECO:0000313" key="3">
    <source>
        <dbReference type="Proteomes" id="UP000031512"/>
    </source>
</evidence>
<dbReference type="GeneID" id="15807198"/>
<dbReference type="VEuPathDB" id="PiroplasmaDB:BEWA_026810"/>
<name>L0AW56_THEEQ</name>
<dbReference type="Proteomes" id="UP000031512">
    <property type="component" value="Chromosome 1"/>
</dbReference>
<reference evidence="2 3" key="1">
    <citation type="journal article" date="2012" name="BMC Genomics">
        <title>Comparative genomic analysis and phylogenetic position of Theileria equi.</title>
        <authorList>
            <person name="Kappmeyer L.S."/>
            <person name="Thiagarajan M."/>
            <person name="Herndon D.R."/>
            <person name="Ramsay J.D."/>
            <person name="Caler E."/>
            <person name="Djikeng A."/>
            <person name="Gillespie J.J."/>
            <person name="Lau A.O."/>
            <person name="Roalson E.H."/>
            <person name="Silva J.C."/>
            <person name="Silva M.G."/>
            <person name="Suarez C.E."/>
            <person name="Ueti M.W."/>
            <person name="Nene V.M."/>
            <person name="Mealey R.H."/>
            <person name="Knowles D.P."/>
            <person name="Brayton K.A."/>
        </authorList>
    </citation>
    <scope>NUCLEOTIDE SEQUENCE [LARGE SCALE GENOMIC DNA]</scope>
    <source>
        <strain evidence="2 3">WA</strain>
    </source>
</reference>
<sequence length="803" mass="86847">MLTLNVEGKCGGQKEEPKCKCGSGIPNLKAKKETIPDITNFLKYTHYLEGGTFNLSGYLQDGGEIGTRGKNINNVTEVSVYYWNNNDRIPILIGVIRHQGGDNQETKYYSYSYDRAKGLGNWRSFDRDSSKSLLQLLDDQNCLRNHAVPFNIQDSTSGYIINGSNSNCINKYRNITESKPIPTHPPGSNYISKAYMTTGLHGSTLSTRISRVTLHGKSVTFSTPSEAVEEIRLYSYQGSGQVPLMIEFLKRGGGSRWYESTDQSHLSWREVGDGSNFYDGDDDPQPTPKLSEKLDEVLCKRHNNVTIDLSSTRTNRQSYCCNEHKSENRISVEEGYVTTAGETKTSYYKHTIINTSFNLAGIYYTVGGIRRNIKLSGSHFPTSVNSVYAFYCGKEEPSLIYLDSDNVMTKGWYKKGTDENWIWTYTGIDPKDFESNNLECKQWMKLRIVLDGCGCDNLPDCPNSGGTDRLTDEQLKEELAKEAKEVIKKRDELIKQSQLLATTPVPGAFPGSGGSSGGGVGGSSKYHEIRVTNDENGLLRPKVKVTGQKDGQGKAKLELDYANSSANAGGPGGGAQASGPRGRDSTWSWNRLKDLGSVFIDVLLPKPYTKSVPSPLSKADPGKTGLTAASSNKTATQNPESKQKLDSRGQDATGLPGEKSPDKGDESTSETAQGAGLPSDALQSEVGEDGDKGTVKDGLGVAGKSGVGVGNTVSIPPQLQAVDLVTGSASLASGVYTGTSALTPEALPAEPTPQPEKVADPVSGGILAGAGYFFATSAGSAATFFGGWKLYNRYKGDPWVRQV</sequence>
<feature type="region of interest" description="Disordered" evidence="1">
    <location>
        <begin position="563"/>
        <end position="585"/>
    </location>
</feature>
<keyword evidence="3" id="KW-1185">Reference proteome</keyword>
<gene>
    <name evidence="2" type="ORF">BEWA_026810</name>
</gene>
<dbReference type="KEGG" id="beq:BEWA_026810"/>
<organism evidence="2 3">
    <name type="scientific">Theileria equi strain WA</name>
    <dbReference type="NCBI Taxonomy" id="1537102"/>
    <lineage>
        <taxon>Eukaryota</taxon>
        <taxon>Sar</taxon>
        <taxon>Alveolata</taxon>
        <taxon>Apicomplexa</taxon>
        <taxon>Aconoidasida</taxon>
        <taxon>Piroplasmida</taxon>
        <taxon>Theileriidae</taxon>
        <taxon>Theileria</taxon>
    </lineage>
</organism>
<accession>L0AW56</accession>
<dbReference type="AlphaFoldDB" id="L0AW56"/>
<evidence type="ECO:0000313" key="2">
    <source>
        <dbReference type="EMBL" id="AFZ79832.1"/>
    </source>
</evidence>
<dbReference type="RefSeq" id="XP_004829498.1">
    <property type="nucleotide sequence ID" value="XM_004829441.1"/>
</dbReference>
<evidence type="ECO:0000256" key="1">
    <source>
        <dbReference type="SAM" id="MobiDB-lite"/>
    </source>
</evidence>
<feature type="region of interest" description="Disordered" evidence="1">
    <location>
        <begin position="607"/>
        <end position="699"/>
    </location>
</feature>
<feature type="region of interest" description="Disordered" evidence="1">
    <location>
        <begin position="505"/>
        <end position="525"/>
    </location>
</feature>
<dbReference type="eggNOG" id="ENOG502RSZ7">
    <property type="taxonomic scope" value="Eukaryota"/>
</dbReference>
<feature type="compositionally biased region" description="Gly residues" evidence="1">
    <location>
        <begin position="510"/>
        <end position="522"/>
    </location>
</feature>
<feature type="compositionally biased region" description="Polar residues" evidence="1">
    <location>
        <begin position="627"/>
        <end position="640"/>
    </location>
</feature>
<dbReference type="EMBL" id="CP001669">
    <property type="protein sequence ID" value="AFZ79832.1"/>
    <property type="molecule type" value="Genomic_DNA"/>
</dbReference>
<protein>
    <submittedName>
        <fullName evidence="2">Uncharacterized protein</fullName>
    </submittedName>
</protein>
<proteinExistence type="predicted"/>